<dbReference type="EMBL" id="LAZR01016864">
    <property type="protein sequence ID" value="KKM02689.1"/>
    <property type="molecule type" value="Genomic_DNA"/>
</dbReference>
<proteinExistence type="predicted"/>
<organism evidence="1">
    <name type="scientific">marine sediment metagenome</name>
    <dbReference type="NCBI Taxonomy" id="412755"/>
    <lineage>
        <taxon>unclassified sequences</taxon>
        <taxon>metagenomes</taxon>
        <taxon>ecological metagenomes</taxon>
    </lineage>
</organism>
<accession>A0A0F9GV89</accession>
<evidence type="ECO:0000313" key="1">
    <source>
        <dbReference type="EMBL" id="KKM02689.1"/>
    </source>
</evidence>
<protein>
    <submittedName>
        <fullName evidence="1">Uncharacterized protein</fullName>
    </submittedName>
</protein>
<reference evidence="1" key="1">
    <citation type="journal article" date="2015" name="Nature">
        <title>Complex archaea that bridge the gap between prokaryotes and eukaryotes.</title>
        <authorList>
            <person name="Spang A."/>
            <person name="Saw J.H."/>
            <person name="Jorgensen S.L."/>
            <person name="Zaremba-Niedzwiedzka K."/>
            <person name="Martijn J."/>
            <person name="Lind A.E."/>
            <person name="van Eijk R."/>
            <person name="Schleper C."/>
            <person name="Guy L."/>
            <person name="Ettema T.J."/>
        </authorList>
    </citation>
    <scope>NUCLEOTIDE SEQUENCE</scope>
</reference>
<name>A0A0F9GV89_9ZZZZ</name>
<comment type="caution">
    <text evidence="1">The sequence shown here is derived from an EMBL/GenBank/DDBJ whole genome shotgun (WGS) entry which is preliminary data.</text>
</comment>
<sequence>MGIMNNLKTTRPPADVEEMEFLNHCICHGTSFLAAKLHEEDHTLKVYQDTRGFYLGCWDGGLDLRDSEYFPNREAAQAALDNHSWTQRLDP</sequence>
<gene>
    <name evidence="1" type="ORF">LCGC14_1781930</name>
</gene>
<dbReference type="AlphaFoldDB" id="A0A0F9GV89"/>